<feature type="domain" description="Glycosyl transferase family 1" evidence="1">
    <location>
        <begin position="151"/>
        <end position="305"/>
    </location>
</feature>
<protein>
    <submittedName>
        <fullName evidence="3">Glycosyltransferase EpsD</fullName>
        <ecNumber evidence="3">2.4.-.-</ecNumber>
    </submittedName>
</protein>
<keyword evidence="3" id="KW-0808">Transferase</keyword>
<dbReference type="InterPro" id="IPR028098">
    <property type="entry name" value="Glyco_trans_4-like_N"/>
</dbReference>
<dbReference type="Proteomes" id="UP000831019">
    <property type="component" value="Plasmid pDSM109990_a"/>
</dbReference>
<accession>A0ABY3ZPE5</accession>
<dbReference type="RefSeq" id="WP_243263391.1">
    <property type="nucleotide sequence ID" value="NZ_CP085145.1"/>
</dbReference>
<dbReference type="Pfam" id="PF00534">
    <property type="entry name" value="Glycos_transf_1"/>
    <property type="match status" value="1"/>
</dbReference>
<organism evidence="3 4">
    <name type="scientific">Sulfitobacter dubius</name>
    <dbReference type="NCBI Taxonomy" id="218673"/>
    <lineage>
        <taxon>Bacteria</taxon>
        <taxon>Pseudomonadati</taxon>
        <taxon>Pseudomonadota</taxon>
        <taxon>Alphaproteobacteria</taxon>
        <taxon>Rhodobacterales</taxon>
        <taxon>Roseobacteraceae</taxon>
        <taxon>Sulfitobacter</taxon>
    </lineage>
</organism>
<dbReference type="GO" id="GO:0016757">
    <property type="term" value="F:glycosyltransferase activity"/>
    <property type="evidence" value="ECO:0007669"/>
    <property type="project" value="UniProtKB-KW"/>
</dbReference>
<reference evidence="4" key="1">
    <citation type="journal article" date="2022" name="Microorganisms">
        <title>Beyond the ABCs#Discovery of Three New Plasmid Types in Rhodobacterales (RepQ, RepY, RepW).</title>
        <authorList>
            <person name="Freese H.M."/>
            <person name="Ringel V."/>
            <person name="Overmann J."/>
            <person name="Petersen J."/>
        </authorList>
    </citation>
    <scope>NUCLEOTIDE SEQUENCE [LARGE SCALE GENOMIC DNA]</scope>
    <source>
        <strain evidence="4">DSM 109990</strain>
        <plasmid evidence="4">pDSM109990_a</plasmid>
    </source>
</reference>
<evidence type="ECO:0000313" key="4">
    <source>
        <dbReference type="Proteomes" id="UP000831019"/>
    </source>
</evidence>
<keyword evidence="3" id="KW-0614">Plasmid</keyword>
<dbReference type="PANTHER" id="PTHR12526">
    <property type="entry name" value="GLYCOSYLTRANSFERASE"/>
    <property type="match status" value="1"/>
</dbReference>
<evidence type="ECO:0000259" key="2">
    <source>
        <dbReference type="Pfam" id="PF13439"/>
    </source>
</evidence>
<sequence>MPQGLTQISLPEMVHPIHPLQDLRAVLRLRQIYRALEPDVIHTHQSKAGILGRLVARAVPDAVVAHGVHIIPFERVTPAKHALYLAAERLAARHTDVFIGVSEAAGRAYVSAGITRRGRVHCVRSGMDIARFRDPDLPADWRNLLGANGGNARPRVVLMIAAFERRKRHVPYLKAFAQVANTLPDLKLLLAGKGPEEARVRATVESLGLQDKVVFCGHRPDPEALFALADLSILTSAREGLPRVAMQSMAAGCPMVVQALPGIDEIIDHGRNGLIADGDEMGDAVRLMSELLHDDRRLNHLRKGALATDVSAWALDALLRRTTSLYGLPVRRPRPVAIDRELGLA</sequence>
<dbReference type="Pfam" id="PF13439">
    <property type="entry name" value="Glyco_transf_4"/>
    <property type="match status" value="1"/>
</dbReference>
<keyword evidence="4" id="KW-1185">Reference proteome</keyword>
<dbReference type="EC" id="2.4.-.-" evidence="3"/>
<evidence type="ECO:0000259" key="1">
    <source>
        <dbReference type="Pfam" id="PF00534"/>
    </source>
</evidence>
<dbReference type="InterPro" id="IPR001296">
    <property type="entry name" value="Glyco_trans_1"/>
</dbReference>
<proteinExistence type="predicted"/>
<keyword evidence="3" id="KW-0328">Glycosyltransferase</keyword>
<gene>
    <name evidence="3" type="primary">epsD</name>
    <name evidence="3" type="ORF">DSM109990_03310</name>
</gene>
<name>A0ABY3ZPE5_9RHOB</name>
<geneLocation type="plasmid" evidence="3 4">
    <name>pDSM109990_a</name>
</geneLocation>
<evidence type="ECO:0000313" key="3">
    <source>
        <dbReference type="EMBL" id="UOA16438.1"/>
    </source>
</evidence>
<dbReference type="Gene3D" id="3.40.50.2000">
    <property type="entry name" value="Glycogen Phosphorylase B"/>
    <property type="match status" value="2"/>
</dbReference>
<feature type="domain" description="Glycosyltransferase subfamily 4-like N-terminal" evidence="2">
    <location>
        <begin position="15"/>
        <end position="131"/>
    </location>
</feature>
<dbReference type="SUPFAM" id="SSF53756">
    <property type="entry name" value="UDP-Glycosyltransferase/glycogen phosphorylase"/>
    <property type="match status" value="1"/>
</dbReference>
<dbReference type="EMBL" id="CP085145">
    <property type="protein sequence ID" value="UOA16438.1"/>
    <property type="molecule type" value="Genomic_DNA"/>
</dbReference>
<dbReference type="PANTHER" id="PTHR12526:SF630">
    <property type="entry name" value="GLYCOSYLTRANSFERASE"/>
    <property type="match status" value="1"/>
</dbReference>